<feature type="domain" description="N-acetyltransferase" evidence="1">
    <location>
        <begin position="11"/>
        <end position="151"/>
    </location>
</feature>
<dbReference type="OrthoDB" id="9798081at2"/>
<dbReference type="RefSeq" id="WP_146931049.1">
    <property type="nucleotide sequence ID" value="NZ_CBCSHZ010000024.1"/>
</dbReference>
<gene>
    <name evidence="2" type="ORF">ES724_06255</name>
</gene>
<dbReference type="InterPro" id="IPR000182">
    <property type="entry name" value="GNAT_dom"/>
</dbReference>
<organism evidence="2 3">
    <name type="scientific">Gillisia hiemivivida</name>
    <dbReference type="NCBI Taxonomy" id="291190"/>
    <lineage>
        <taxon>Bacteria</taxon>
        <taxon>Pseudomonadati</taxon>
        <taxon>Bacteroidota</taxon>
        <taxon>Flavobacteriia</taxon>
        <taxon>Flavobacteriales</taxon>
        <taxon>Flavobacteriaceae</taxon>
        <taxon>Gillisia</taxon>
    </lineage>
</organism>
<dbReference type="AlphaFoldDB" id="A0A5C6ZTQ9"/>
<dbReference type="Pfam" id="PF13302">
    <property type="entry name" value="Acetyltransf_3"/>
    <property type="match status" value="1"/>
</dbReference>
<keyword evidence="2" id="KW-0808">Transferase</keyword>
<accession>A0A5C6ZTQ9</accession>
<dbReference type="EMBL" id="VORY01000005">
    <property type="protein sequence ID" value="TXD94249.1"/>
    <property type="molecule type" value="Genomic_DNA"/>
</dbReference>
<dbReference type="Gene3D" id="3.40.630.30">
    <property type="match status" value="1"/>
</dbReference>
<keyword evidence="3" id="KW-1185">Reference proteome</keyword>
<reference evidence="2 3" key="1">
    <citation type="submission" date="2019-08" db="EMBL/GenBank/DDBJ databases">
        <title>Genome sequence of Gillisia hiemivivida IC154 (type strain).</title>
        <authorList>
            <person name="Bowman J.P."/>
        </authorList>
    </citation>
    <scope>NUCLEOTIDE SEQUENCE [LARGE SCALE GENOMIC DNA]</scope>
    <source>
        <strain evidence="2 3">IC154</strain>
    </source>
</reference>
<proteinExistence type="predicted"/>
<dbReference type="InterPro" id="IPR016181">
    <property type="entry name" value="Acyl_CoA_acyltransferase"/>
</dbReference>
<dbReference type="SUPFAM" id="SSF55729">
    <property type="entry name" value="Acyl-CoA N-acyltransferases (Nat)"/>
    <property type="match status" value="1"/>
</dbReference>
<evidence type="ECO:0000313" key="2">
    <source>
        <dbReference type="EMBL" id="TXD94249.1"/>
    </source>
</evidence>
<dbReference type="Proteomes" id="UP000321367">
    <property type="component" value="Unassembled WGS sequence"/>
</dbReference>
<protein>
    <submittedName>
        <fullName evidence="2">GNAT family N-acetyltransferase</fullName>
    </submittedName>
</protein>
<dbReference type="PANTHER" id="PTHR43792:SF1">
    <property type="entry name" value="N-ACETYLTRANSFERASE DOMAIN-CONTAINING PROTEIN"/>
    <property type="match status" value="1"/>
</dbReference>
<sequence>MNRDLTYQTERLVLRQTTLDDSAFIFELLNTPKWSKFIGDRNISNIQDAETYINNDILPVIKKNGYCNFTVSRKSDNIKIGCCGLYDREGVEGIDIGFAFLPEYEKLGYAFESAFKIKEIALLEFKLERLCAITNRMNLGLQKLLEKLDFKYLEEISLPNSKEPLLLYKWKANWYEEAII</sequence>
<evidence type="ECO:0000313" key="3">
    <source>
        <dbReference type="Proteomes" id="UP000321367"/>
    </source>
</evidence>
<dbReference type="GO" id="GO:0016747">
    <property type="term" value="F:acyltransferase activity, transferring groups other than amino-acyl groups"/>
    <property type="evidence" value="ECO:0007669"/>
    <property type="project" value="InterPro"/>
</dbReference>
<dbReference type="PANTHER" id="PTHR43792">
    <property type="entry name" value="GNAT FAMILY, PUTATIVE (AFU_ORTHOLOGUE AFUA_3G00765)-RELATED-RELATED"/>
    <property type="match status" value="1"/>
</dbReference>
<comment type="caution">
    <text evidence="2">The sequence shown here is derived from an EMBL/GenBank/DDBJ whole genome shotgun (WGS) entry which is preliminary data.</text>
</comment>
<evidence type="ECO:0000259" key="1">
    <source>
        <dbReference type="Pfam" id="PF13302"/>
    </source>
</evidence>
<name>A0A5C6ZTQ9_9FLAO</name>
<dbReference type="InterPro" id="IPR051531">
    <property type="entry name" value="N-acetyltransferase"/>
</dbReference>